<dbReference type="EMBL" id="VTWU01000005">
    <property type="protein sequence ID" value="KAA9331620.1"/>
    <property type="molecule type" value="Genomic_DNA"/>
</dbReference>
<dbReference type="PRINTS" id="PR00412">
    <property type="entry name" value="EPOXHYDRLASE"/>
</dbReference>
<keyword evidence="3" id="KW-1185">Reference proteome</keyword>
<dbReference type="RefSeq" id="WP_151079800.1">
    <property type="nucleotide sequence ID" value="NZ_CP047647.1"/>
</dbReference>
<organism evidence="2 3">
    <name type="scientific">Hymenobacter busanensis</name>
    <dbReference type="NCBI Taxonomy" id="2607656"/>
    <lineage>
        <taxon>Bacteria</taxon>
        <taxon>Pseudomonadati</taxon>
        <taxon>Bacteroidota</taxon>
        <taxon>Cytophagia</taxon>
        <taxon>Cytophagales</taxon>
        <taxon>Hymenobacteraceae</taxon>
        <taxon>Hymenobacter</taxon>
    </lineage>
</organism>
<dbReference type="SUPFAM" id="SSF53474">
    <property type="entry name" value="alpha/beta-Hydrolases"/>
    <property type="match status" value="1"/>
</dbReference>
<dbReference type="PANTHER" id="PTHR43798">
    <property type="entry name" value="MONOACYLGLYCEROL LIPASE"/>
    <property type="match status" value="1"/>
</dbReference>
<dbReference type="Gene3D" id="3.40.50.1820">
    <property type="entry name" value="alpha/beta hydrolase"/>
    <property type="match status" value="1"/>
</dbReference>
<sequence length="256" mass="29044">MSAPAPQLPVIVLLHGFGESREVWTDFTREFPETYRLLTPNLLGFGTNTRDIRDYSMEAQARYLADYLRQRNVEQALLVGHSMGGYAALAFAERYPNMVAGLSLFHSTARPDSDEKKANRDKNIDFVQRNGVDKFMESFIRPLFAPANRERMIDQRCFLEDIGKATPADTVTGALRAMRDRPDRTAVLRDARYPVQFIVGKDDVAVTLESMQPQLVMPRESHVLVLADVGHLGYFERPEETRRAVLDFAGTVFGRE</sequence>
<dbReference type="InterPro" id="IPR000639">
    <property type="entry name" value="Epox_hydrolase-like"/>
</dbReference>
<name>A0A7L4ZZR4_9BACT</name>
<dbReference type="AlphaFoldDB" id="A0A7L4ZZR4"/>
<evidence type="ECO:0000313" key="2">
    <source>
        <dbReference type="EMBL" id="KAA9331620.1"/>
    </source>
</evidence>
<reference evidence="2 3" key="1">
    <citation type="submission" date="2019-09" db="EMBL/GenBank/DDBJ databases">
        <title>Genome sequence of Hymenobacter sp. M3.</title>
        <authorList>
            <person name="Srinivasan S."/>
        </authorList>
    </citation>
    <scope>NUCLEOTIDE SEQUENCE [LARGE SCALE GENOMIC DNA]</scope>
    <source>
        <strain evidence="2 3">M3</strain>
    </source>
</reference>
<proteinExistence type="predicted"/>
<accession>A0A7L4ZZR4</accession>
<dbReference type="PRINTS" id="PR00111">
    <property type="entry name" value="ABHYDROLASE"/>
</dbReference>
<dbReference type="GO" id="GO:0016020">
    <property type="term" value="C:membrane"/>
    <property type="evidence" value="ECO:0007669"/>
    <property type="project" value="TreeGrafter"/>
</dbReference>
<dbReference type="InterPro" id="IPR050266">
    <property type="entry name" value="AB_hydrolase_sf"/>
</dbReference>
<gene>
    <name evidence="2" type="ORF">F0P96_15420</name>
</gene>
<protein>
    <submittedName>
        <fullName evidence="2">Alpha/beta hydrolase</fullName>
    </submittedName>
</protein>
<dbReference type="Pfam" id="PF12697">
    <property type="entry name" value="Abhydrolase_6"/>
    <property type="match status" value="1"/>
</dbReference>
<dbReference type="Proteomes" id="UP000326380">
    <property type="component" value="Unassembled WGS sequence"/>
</dbReference>
<evidence type="ECO:0000256" key="1">
    <source>
        <dbReference type="ARBA" id="ARBA00022801"/>
    </source>
</evidence>
<comment type="caution">
    <text evidence="2">The sequence shown here is derived from an EMBL/GenBank/DDBJ whole genome shotgun (WGS) entry which is preliminary data.</text>
</comment>
<dbReference type="GO" id="GO:0016787">
    <property type="term" value="F:hydrolase activity"/>
    <property type="evidence" value="ECO:0007669"/>
    <property type="project" value="UniProtKB-KW"/>
</dbReference>
<dbReference type="PANTHER" id="PTHR43798:SF31">
    <property type="entry name" value="AB HYDROLASE SUPERFAMILY PROTEIN YCLE"/>
    <property type="match status" value="1"/>
</dbReference>
<dbReference type="InterPro" id="IPR000073">
    <property type="entry name" value="AB_hydrolase_1"/>
</dbReference>
<keyword evidence="1 2" id="KW-0378">Hydrolase</keyword>
<dbReference type="InterPro" id="IPR029058">
    <property type="entry name" value="AB_hydrolase_fold"/>
</dbReference>
<evidence type="ECO:0000313" key="3">
    <source>
        <dbReference type="Proteomes" id="UP000326380"/>
    </source>
</evidence>